<keyword evidence="13" id="KW-0804">Transcription</keyword>
<evidence type="ECO:0000256" key="3">
    <source>
        <dbReference type="ARBA" id="ARBA00004278"/>
    </source>
</evidence>
<dbReference type="Pfam" id="PF00010">
    <property type="entry name" value="HLH"/>
    <property type="match status" value="1"/>
</dbReference>
<keyword evidence="18" id="KW-0175">Coiled coil</keyword>
<evidence type="ECO:0000259" key="22">
    <source>
        <dbReference type="PROSITE" id="PS50888"/>
    </source>
</evidence>
<feature type="compositionally biased region" description="Polar residues" evidence="19">
    <location>
        <begin position="860"/>
        <end position="874"/>
    </location>
</feature>
<name>A0ABQ7S5G2_9ACAR</name>
<comment type="similarity">
    <text evidence="4">Belongs to the Mediator complex subunit 27 family.</text>
</comment>
<dbReference type="PROSITE" id="PS50020">
    <property type="entry name" value="WW_DOMAIN_2"/>
    <property type="match status" value="1"/>
</dbReference>
<dbReference type="InterPro" id="IPR000433">
    <property type="entry name" value="Znf_ZZ"/>
</dbReference>
<dbReference type="SUPFAM" id="SSF47459">
    <property type="entry name" value="HLH, helix-loop-helix DNA-binding domain"/>
    <property type="match status" value="1"/>
</dbReference>
<keyword evidence="8 17" id="KW-0863">Zinc-finger</keyword>
<feature type="compositionally biased region" description="Basic and acidic residues" evidence="19">
    <location>
        <begin position="824"/>
        <end position="841"/>
    </location>
</feature>
<evidence type="ECO:0000256" key="11">
    <source>
        <dbReference type="ARBA" id="ARBA00023015"/>
    </source>
</evidence>
<evidence type="ECO:0000256" key="17">
    <source>
        <dbReference type="PROSITE-ProRule" id="PRU00228"/>
    </source>
</evidence>
<dbReference type="PROSITE" id="PS01357">
    <property type="entry name" value="ZF_ZZ_1"/>
    <property type="match status" value="1"/>
</dbReference>
<keyword evidence="24" id="KW-1185">Reference proteome</keyword>
<dbReference type="InterPro" id="IPR036638">
    <property type="entry name" value="HLH_DNA-bd_sf"/>
</dbReference>
<dbReference type="Pfam" id="PF00569">
    <property type="entry name" value="ZZ"/>
    <property type="match status" value="1"/>
</dbReference>
<dbReference type="Pfam" id="PF09069">
    <property type="entry name" value="EF-hand_3"/>
    <property type="match status" value="1"/>
</dbReference>
<sequence length="1658" mass="192936">PNNHQDNYQTYENNHENHHHNHHQTFFDHHTHHHHQTHISSHPSPSNASESDEYSCDQTQPSKGRRREHNDSERKRRDQLRSAFNCLRDQVPRLKASSKKPPRIQILREAAKEVEQVTRQSYDLQKALEEERARHEIFQERLRQIQSEFSKISKLHEYASHCSTLLNQQSLKRSQFPQAASRANKLQIRRVQFNPYNYRNQPTTQPGVSIDPVSQVICNLLRSFQMMEAVYSRPFGLSSGVIQLCVGKIFKAVLVLRGIVIDAVIVKAYHESFALGGSNINSSNNHVAVNSNITTNNMANSNNCATGSNFVNENNEVDIWSDSKYLVFRKVTQQANAAMLHFQYPAYPEIALKSFVAWLNAYADLYNVVCTKCHSRLRNFLPPTCRDTRLGFDPYHDNYINISEIKLQLWIQLTSLLLKYILRVKCPRTMDSKMSRDSPEESQVGYSEDIMKYQRRVKCVKDWINEKESNLPLTSASSSIDDLPLNEIVELYRKQEKNMLELIRYNKIINDFKAEAQRIMANTKKYSQEERDEVGIQTDALMVAYERLKFLSIDKCHTLQKTIEERQQAQLDAFEQWLSWVESEIKASDEPIGTDYETVSDQFEHVLGLERELVHQNECLEDLSSIILVFDEVDPDTMKKHSKSCEDLDLQLTDINERWTAVCNYADQRHLDLQKAATIISEITEGDNSKQEEWLNRIERRLGDMEEAVSELQEDLEIGFVIQLAERYRKIDLEIRNRFSQFSEVTRKFKKETEELGKPFELLITEFKSKLESWQSRWDTILDRQRMLKYALDALMKSCTKSENHDDKDYINIPLPEPITSSDQDLRRSPLAERSDGENYRDQNSSPANDEPPRAIAYQSKKSPISNGSPSTTQRFEETRLNLHKSTSKSKLKRNVTKTSASGVDKVDHHDKVITDSSQTHETRTTSPPRLESCRVDEWKHALESFSLWLKQVETSLGVEPDMVEDRVVPTWARLSLQDRLSLLDEIEQQVITTCRDEFDRLIAQGEQIIEGLSPDIYDNDVLNLKNILNDIDERWTSVRECLTKRRKEITRTDRWFQLLCVLRELSEWILQKDSELMPKSEIGGDLISVAQQKDYLLHLKKEILAKDSIESSRNEARLFFEIFHCMEKQANRLKNDSSGDHDQDLIGLKAEIEREDYQLSKHLDALMQHIDDRIKRIDEVHRQMHTLQHYMQQFANGLQESELFKSEWPPVVTLDLRALSEQLDQLKSFRERISELETVHKQLNDVFNEMLDVDVPLSEANIRRLDELNTIWHQLVSDVDERQKSIEAAFESLDATEQEFLQTTVDQPWERRVAASKVPYFIDHLNGSISWDHPRFTELMVCLNNYNDVIFSAYRTAIKLRVIQSRLGLSCIMLETLQDTFKQCHLNGKDDSLIGVTEILECLKMIFAYAQRGNPNLDIALCIDLCLSWILSLFDTTRVGSIRTQAFKIGLVILCCATREEKYTYMFHMVADESDHTNDKKLCSLFSDCLQIPRLLAETDAFTGSDSLENNVLLCLQEAKLSECRINLREFLNWLSTEPQFIIWLPVFHRILVAQTVKHKLRCKICRTHPMVGLRYKCLMCFNYNICQNCFLYGRHLVHHKKCNHSMQEYCSTSTSGENVRDITKILRNKFKTRNDKGRTSAEFVIDDEISDTNSPS</sequence>
<comment type="caution">
    <text evidence="23">The sequence shown here is derived from an EMBL/GenBank/DDBJ whole genome shotgun (WGS) entry which is preliminary data.</text>
</comment>
<evidence type="ECO:0000256" key="15">
    <source>
        <dbReference type="ARBA" id="ARBA00023212"/>
    </source>
</evidence>
<dbReference type="Gene3D" id="1.10.238.10">
    <property type="entry name" value="EF-hand"/>
    <property type="match status" value="2"/>
</dbReference>
<feature type="region of interest" description="Disordered" evidence="19">
    <location>
        <begin position="803"/>
        <end position="904"/>
    </location>
</feature>
<evidence type="ECO:0000256" key="19">
    <source>
        <dbReference type="SAM" id="MobiDB-lite"/>
    </source>
</evidence>
<gene>
    <name evidence="23" type="primary">UTRN</name>
    <name evidence="23" type="ORF">GZH46_02840</name>
</gene>
<feature type="domain" description="WW" evidence="20">
    <location>
        <begin position="1304"/>
        <end position="1337"/>
    </location>
</feature>
<feature type="non-terminal residue" evidence="23">
    <location>
        <position position="1"/>
    </location>
</feature>
<protein>
    <submittedName>
        <fullName evidence="23">Utrophin</fullName>
    </submittedName>
</protein>
<dbReference type="SUPFAM" id="SSF47473">
    <property type="entry name" value="EF-hand"/>
    <property type="match status" value="2"/>
</dbReference>
<dbReference type="InterPro" id="IPR011992">
    <property type="entry name" value="EF-hand-dom_pair"/>
</dbReference>
<dbReference type="InterPro" id="IPR015154">
    <property type="entry name" value="EF-hand_dom_typ2"/>
</dbReference>
<keyword evidence="15" id="KW-0206">Cytoskeleton</keyword>
<evidence type="ECO:0000256" key="9">
    <source>
        <dbReference type="ARBA" id="ARBA00022833"/>
    </source>
</evidence>
<evidence type="ECO:0000256" key="5">
    <source>
        <dbReference type="ARBA" id="ARBA00022475"/>
    </source>
</evidence>
<dbReference type="SUPFAM" id="SSF57850">
    <property type="entry name" value="RING/U-box"/>
    <property type="match status" value="1"/>
</dbReference>
<dbReference type="SMART" id="SM00291">
    <property type="entry name" value="ZnF_ZZ"/>
    <property type="match status" value="1"/>
</dbReference>
<dbReference type="Gene3D" id="3.30.60.90">
    <property type="match status" value="1"/>
</dbReference>
<dbReference type="InterPro" id="IPR011598">
    <property type="entry name" value="bHLH_dom"/>
</dbReference>
<dbReference type="InterPro" id="IPR001202">
    <property type="entry name" value="WW_dom"/>
</dbReference>
<evidence type="ECO:0000256" key="1">
    <source>
        <dbReference type="ARBA" id="ARBA00004123"/>
    </source>
</evidence>
<dbReference type="Pfam" id="PF11571">
    <property type="entry name" value="Med27"/>
    <property type="match status" value="1"/>
</dbReference>
<evidence type="ECO:0000256" key="8">
    <source>
        <dbReference type="ARBA" id="ARBA00022771"/>
    </source>
</evidence>
<dbReference type="CDD" id="cd00201">
    <property type="entry name" value="WW"/>
    <property type="match status" value="1"/>
</dbReference>
<dbReference type="SUPFAM" id="SSF46966">
    <property type="entry name" value="Spectrin repeat"/>
    <property type="match status" value="4"/>
</dbReference>
<evidence type="ECO:0000256" key="4">
    <source>
        <dbReference type="ARBA" id="ARBA00008048"/>
    </source>
</evidence>
<dbReference type="EMBL" id="JAIFTH010001151">
    <property type="protein sequence ID" value="KAG9508658.1"/>
    <property type="molecule type" value="Genomic_DNA"/>
</dbReference>
<dbReference type="SMART" id="SM00353">
    <property type="entry name" value="HLH"/>
    <property type="match status" value="1"/>
</dbReference>
<evidence type="ECO:0000256" key="6">
    <source>
        <dbReference type="ARBA" id="ARBA00022490"/>
    </source>
</evidence>
<keyword evidence="11" id="KW-0805">Transcription regulation</keyword>
<comment type="subcellular location">
    <subcellularLocation>
        <location evidence="3">Cell membrane</location>
        <location evidence="3">Sarcolemma</location>
        <topology evidence="3">Peripheral membrane protein</topology>
        <orientation evidence="3">Cytoplasmic side</orientation>
    </subcellularLocation>
    <subcellularLocation>
        <location evidence="2">Cytoplasm</location>
        <location evidence="2">Cytoskeleton</location>
    </subcellularLocation>
    <subcellularLocation>
        <location evidence="1">Nucleus</location>
    </subcellularLocation>
</comment>
<feature type="domain" description="BHLH" evidence="22">
    <location>
        <begin position="64"/>
        <end position="117"/>
    </location>
</feature>
<dbReference type="InterPro" id="IPR015153">
    <property type="entry name" value="EF-hand_dom_typ1"/>
</dbReference>
<dbReference type="InterPro" id="IPR036020">
    <property type="entry name" value="WW_dom_sf"/>
</dbReference>
<keyword evidence="6" id="KW-0963">Cytoplasm</keyword>
<dbReference type="CDD" id="cd00176">
    <property type="entry name" value="SPEC"/>
    <property type="match status" value="2"/>
</dbReference>
<evidence type="ECO:0000256" key="12">
    <source>
        <dbReference type="ARBA" id="ARBA00023136"/>
    </source>
</evidence>
<keyword evidence="5" id="KW-1003">Cell membrane</keyword>
<evidence type="ECO:0000256" key="10">
    <source>
        <dbReference type="ARBA" id="ARBA00022837"/>
    </source>
</evidence>
<keyword evidence="10" id="KW-0106">Calcium</keyword>
<dbReference type="Gene3D" id="2.20.70.10">
    <property type="match status" value="1"/>
</dbReference>
<dbReference type="PROSITE" id="PS50888">
    <property type="entry name" value="BHLH"/>
    <property type="match status" value="1"/>
</dbReference>
<keyword evidence="7" id="KW-0479">Metal-binding</keyword>
<dbReference type="InterPro" id="IPR018159">
    <property type="entry name" value="Spectrin/alpha-actinin"/>
</dbReference>
<evidence type="ECO:0000313" key="24">
    <source>
        <dbReference type="Proteomes" id="UP000825002"/>
    </source>
</evidence>
<feature type="compositionally biased region" description="Basic and acidic residues" evidence="19">
    <location>
        <begin position="68"/>
        <end position="80"/>
    </location>
</feature>
<dbReference type="InterPro" id="IPR043145">
    <property type="entry name" value="Znf_ZZ_sf"/>
</dbReference>
<evidence type="ECO:0000256" key="14">
    <source>
        <dbReference type="ARBA" id="ARBA00023203"/>
    </source>
</evidence>
<feature type="compositionally biased region" description="Low complexity" evidence="19">
    <location>
        <begin position="38"/>
        <end position="49"/>
    </location>
</feature>
<dbReference type="Proteomes" id="UP000825002">
    <property type="component" value="Unassembled WGS sequence"/>
</dbReference>
<reference evidence="23 24" key="1">
    <citation type="submission" date="2020-10" db="EMBL/GenBank/DDBJ databases">
        <authorList>
            <person name="Klimov P.B."/>
            <person name="Dyachkov S.M."/>
            <person name="Chetverikov P.E."/>
        </authorList>
    </citation>
    <scope>NUCLEOTIDE SEQUENCE [LARGE SCALE GENOMIC DNA]</scope>
    <source>
        <strain evidence="23">BMOC 18-1129-001#AD2665</strain>
        <tissue evidence="23">Entire mites</tissue>
    </source>
</reference>
<evidence type="ECO:0000256" key="16">
    <source>
        <dbReference type="ARBA" id="ARBA00023242"/>
    </source>
</evidence>
<dbReference type="InterPro" id="IPR050774">
    <property type="entry name" value="KCMF1/Dystrophin"/>
</dbReference>
<evidence type="ECO:0000256" key="7">
    <source>
        <dbReference type="ARBA" id="ARBA00022723"/>
    </source>
</evidence>
<dbReference type="InterPro" id="IPR021627">
    <property type="entry name" value="Mediator_Med27"/>
</dbReference>
<dbReference type="SMART" id="SM00456">
    <property type="entry name" value="WW"/>
    <property type="match status" value="1"/>
</dbReference>
<evidence type="ECO:0000256" key="13">
    <source>
        <dbReference type="ARBA" id="ARBA00023163"/>
    </source>
</evidence>
<feature type="coiled-coil region" evidence="18">
    <location>
        <begin position="1220"/>
        <end position="1247"/>
    </location>
</feature>
<dbReference type="Gene3D" id="4.10.280.10">
    <property type="entry name" value="Helix-loop-helix DNA-binding domain"/>
    <property type="match status" value="1"/>
</dbReference>
<evidence type="ECO:0000256" key="2">
    <source>
        <dbReference type="ARBA" id="ARBA00004245"/>
    </source>
</evidence>
<dbReference type="PANTHER" id="PTHR12268:SF14">
    <property type="entry name" value="DYSTROPHIN-1"/>
    <property type="match status" value="1"/>
</dbReference>
<evidence type="ECO:0000256" key="18">
    <source>
        <dbReference type="SAM" id="Coils"/>
    </source>
</evidence>
<dbReference type="Pfam" id="PF00435">
    <property type="entry name" value="Spectrin"/>
    <property type="match status" value="1"/>
</dbReference>
<dbReference type="SMART" id="SM00150">
    <property type="entry name" value="SPEC"/>
    <property type="match status" value="4"/>
</dbReference>
<keyword evidence="14" id="KW-0009">Actin-binding</keyword>
<accession>A0ABQ7S5G2</accession>
<keyword evidence="12" id="KW-0472">Membrane</keyword>
<evidence type="ECO:0000259" key="20">
    <source>
        <dbReference type="PROSITE" id="PS50020"/>
    </source>
</evidence>
<evidence type="ECO:0000259" key="21">
    <source>
        <dbReference type="PROSITE" id="PS50135"/>
    </source>
</evidence>
<evidence type="ECO:0000313" key="23">
    <source>
        <dbReference type="EMBL" id="KAG9508658.1"/>
    </source>
</evidence>
<organism evidence="23 24">
    <name type="scientific">Fragariocoptes setiger</name>
    <dbReference type="NCBI Taxonomy" id="1670756"/>
    <lineage>
        <taxon>Eukaryota</taxon>
        <taxon>Metazoa</taxon>
        <taxon>Ecdysozoa</taxon>
        <taxon>Arthropoda</taxon>
        <taxon>Chelicerata</taxon>
        <taxon>Arachnida</taxon>
        <taxon>Acari</taxon>
        <taxon>Acariformes</taxon>
        <taxon>Trombidiformes</taxon>
        <taxon>Prostigmata</taxon>
        <taxon>Eupodina</taxon>
        <taxon>Eriophyoidea</taxon>
        <taxon>Phytoptidae</taxon>
        <taxon>Fragariocoptes</taxon>
    </lineage>
</organism>
<dbReference type="SUPFAM" id="SSF51045">
    <property type="entry name" value="WW domain"/>
    <property type="match status" value="1"/>
</dbReference>
<dbReference type="InterPro" id="IPR002017">
    <property type="entry name" value="Spectrin_repeat"/>
</dbReference>
<keyword evidence="16" id="KW-0539">Nucleus</keyword>
<dbReference type="PROSITE" id="PS50135">
    <property type="entry name" value="ZF_ZZ_2"/>
    <property type="match status" value="1"/>
</dbReference>
<dbReference type="Gene3D" id="1.20.58.60">
    <property type="match status" value="4"/>
</dbReference>
<keyword evidence="9" id="KW-0862">Zinc</keyword>
<feature type="domain" description="ZZ-type" evidence="21">
    <location>
        <begin position="1559"/>
        <end position="1616"/>
    </location>
</feature>
<feature type="region of interest" description="Disordered" evidence="19">
    <location>
        <begin position="1"/>
        <end position="81"/>
    </location>
</feature>
<dbReference type="PANTHER" id="PTHR12268">
    <property type="entry name" value="E3 UBIQUITIN-PROTEIN LIGASE KCMF1"/>
    <property type="match status" value="1"/>
</dbReference>
<dbReference type="Pfam" id="PF09068">
    <property type="entry name" value="EF-hand_2"/>
    <property type="match status" value="1"/>
</dbReference>
<feature type="compositionally biased region" description="Basic residues" evidence="19">
    <location>
        <begin position="882"/>
        <end position="896"/>
    </location>
</feature>
<proteinExistence type="inferred from homology"/>